<dbReference type="EC" id="3.1.26.4" evidence="13"/>
<evidence type="ECO:0000256" key="5">
    <source>
        <dbReference type="ARBA" id="ARBA00007383"/>
    </source>
</evidence>
<evidence type="ECO:0000256" key="2">
    <source>
        <dbReference type="ARBA" id="ARBA00001946"/>
    </source>
</evidence>
<evidence type="ECO:0000256" key="11">
    <source>
        <dbReference type="ARBA" id="ARBA00023211"/>
    </source>
</evidence>
<keyword evidence="10 12" id="KW-0378">Hydrolase</keyword>
<reference evidence="15 16" key="1">
    <citation type="journal article" date="2015" name="Nature">
        <title>rRNA introns, odd ribosomes, and small enigmatic genomes across a large radiation of phyla.</title>
        <authorList>
            <person name="Brown C.T."/>
            <person name="Hug L.A."/>
            <person name="Thomas B.C."/>
            <person name="Sharon I."/>
            <person name="Castelle C.J."/>
            <person name="Singh A."/>
            <person name="Wilkins M.J."/>
            <person name="Williams K.H."/>
            <person name="Banfield J.F."/>
        </authorList>
    </citation>
    <scope>NUCLEOTIDE SEQUENCE [LARGE SCALE GENOMIC DNA]</scope>
</reference>
<evidence type="ECO:0000256" key="8">
    <source>
        <dbReference type="ARBA" id="ARBA00022723"/>
    </source>
</evidence>
<protein>
    <recommendedName>
        <fullName evidence="13">Ribonuclease</fullName>
        <ecNumber evidence="13">3.1.26.4</ecNumber>
    </recommendedName>
</protein>
<comment type="caution">
    <text evidence="15">The sequence shown here is derived from an EMBL/GenBank/DDBJ whole genome shotgun (WGS) entry which is preliminary data.</text>
</comment>
<dbReference type="GO" id="GO:0004523">
    <property type="term" value="F:RNA-DNA hybrid ribonuclease activity"/>
    <property type="evidence" value="ECO:0007669"/>
    <property type="project" value="UniProtKB-UniRule"/>
</dbReference>
<dbReference type="Pfam" id="PF01351">
    <property type="entry name" value="RNase_HII"/>
    <property type="match status" value="1"/>
</dbReference>
<dbReference type="AlphaFoldDB" id="A0A0G1PB13"/>
<dbReference type="GO" id="GO:0006298">
    <property type="term" value="P:mismatch repair"/>
    <property type="evidence" value="ECO:0007669"/>
    <property type="project" value="TreeGrafter"/>
</dbReference>
<dbReference type="GO" id="GO:0043137">
    <property type="term" value="P:DNA replication, removal of RNA primer"/>
    <property type="evidence" value="ECO:0007669"/>
    <property type="project" value="TreeGrafter"/>
</dbReference>
<dbReference type="SUPFAM" id="SSF53098">
    <property type="entry name" value="Ribonuclease H-like"/>
    <property type="match status" value="1"/>
</dbReference>
<evidence type="ECO:0000256" key="4">
    <source>
        <dbReference type="ARBA" id="ARBA00004496"/>
    </source>
</evidence>
<dbReference type="PATRIC" id="fig|1618366.3.peg.791"/>
<gene>
    <name evidence="15" type="ORF">UX05_C0011G0039</name>
</gene>
<keyword evidence="7 12" id="KW-0540">Nuclease</keyword>
<dbReference type="GO" id="GO:0005737">
    <property type="term" value="C:cytoplasm"/>
    <property type="evidence" value="ECO:0007669"/>
    <property type="project" value="UniProtKB-SubCell"/>
</dbReference>
<dbReference type="CDD" id="cd07182">
    <property type="entry name" value="RNase_HII_bacteria_HII_like"/>
    <property type="match status" value="1"/>
</dbReference>
<comment type="cofactor">
    <cofactor evidence="2">
        <name>Mg(2+)</name>
        <dbReference type="ChEBI" id="CHEBI:18420"/>
    </cofactor>
</comment>
<keyword evidence="9 12" id="KW-0255">Endonuclease</keyword>
<dbReference type="PANTHER" id="PTHR10954:SF18">
    <property type="entry name" value="RIBONUCLEASE HII"/>
    <property type="match status" value="1"/>
</dbReference>
<dbReference type="InterPro" id="IPR036397">
    <property type="entry name" value="RNaseH_sf"/>
</dbReference>
<feature type="binding site" evidence="12">
    <location>
        <position position="7"/>
    </location>
    <ligand>
        <name>a divalent metal cation</name>
        <dbReference type="ChEBI" id="CHEBI:60240"/>
    </ligand>
</feature>
<evidence type="ECO:0000256" key="1">
    <source>
        <dbReference type="ARBA" id="ARBA00000077"/>
    </source>
</evidence>
<comment type="similarity">
    <text evidence="5 13">Belongs to the RNase HII family.</text>
</comment>
<dbReference type="Proteomes" id="UP000034264">
    <property type="component" value="Unassembled WGS sequence"/>
</dbReference>
<comment type="cofactor">
    <cofactor evidence="12">
        <name>Mn(2+)</name>
        <dbReference type="ChEBI" id="CHEBI:29035"/>
    </cofactor>
    <cofactor evidence="12">
        <name>Mg(2+)</name>
        <dbReference type="ChEBI" id="CHEBI:18420"/>
    </cofactor>
    <text evidence="12">Manganese or magnesium. Binds 1 divalent metal ion per monomer in the absence of substrate. May bind a second metal ion after substrate binding.</text>
</comment>
<dbReference type="InterPro" id="IPR012337">
    <property type="entry name" value="RNaseH-like_sf"/>
</dbReference>
<sequence>MIICGMDEVGRGALAGPLVAAATILNAQRSTLKLNDSKKLTAKQRLKIYGKIKRSGAVIAVEEISARQINTRGMGWANKEVFRRLKNKIPADKYIADGNLKIAGITSVVKADTKIPEVMAASIVAKVFRDRIMDYWQSNKGYGTKYHISAIREHGVTKYHRSKFVRTALKPHP</sequence>
<comment type="subcellular location">
    <subcellularLocation>
        <location evidence="4">Cytoplasm</location>
    </subcellularLocation>
</comment>
<comment type="catalytic activity">
    <reaction evidence="1 12 13">
        <text>Endonucleolytic cleavage to 5'-phosphomonoester.</text>
        <dbReference type="EC" id="3.1.26.4"/>
    </reaction>
</comment>
<dbReference type="PROSITE" id="PS51975">
    <property type="entry name" value="RNASE_H_2"/>
    <property type="match status" value="1"/>
</dbReference>
<evidence type="ECO:0000256" key="7">
    <source>
        <dbReference type="ARBA" id="ARBA00022722"/>
    </source>
</evidence>
<dbReference type="InterPro" id="IPR024567">
    <property type="entry name" value="RNase_HII/HIII_dom"/>
</dbReference>
<feature type="domain" description="RNase H type-2" evidence="14">
    <location>
        <begin position="1"/>
        <end position="173"/>
    </location>
</feature>
<dbReference type="InterPro" id="IPR022898">
    <property type="entry name" value="RNase_HII"/>
</dbReference>
<dbReference type="InterPro" id="IPR001352">
    <property type="entry name" value="RNase_HII/HIII"/>
</dbReference>
<evidence type="ECO:0000256" key="10">
    <source>
        <dbReference type="ARBA" id="ARBA00022801"/>
    </source>
</evidence>
<dbReference type="GO" id="GO:0046872">
    <property type="term" value="F:metal ion binding"/>
    <property type="evidence" value="ECO:0007669"/>
    <property type="project" value="UniProtKB-KW"/>
</dbReference>
<dbReference type="GO" id="GO:0003723">
    <property type="term" value="F:RNA binding"/>
    <property type="evidence" value="ECO:0007669"/>
    <property type="project" value="UniProtKB-UniRule"/>
</dbReference>
<accession>A0A0G1PB13</accession>
<comment type="function">
    <text evidence="3 13">Endonuclease that specifically degrades the RNA of RNA-DNA hybrids.</text>
</comment>
<evidence type="ECO:0000256" key="3">
    <source>
        <dbReference type="ARBA" id="ARBA00004065"/>
    </source>
</evidence>
<keyword evidence="11" id="KW-0464">Manganese</keyword>
<name>A0A0G1PB13_9BACT</name>
<dbReference type="GO" id="GO:0032299">
    <property type="term" value="C:ribonuclease H2 complex"/>
    <property type="evidence" value="ECO:0007669"/>
    <property type="project" value="TreeGrafter"/>
</dbReference>
<organism evidence="15 16">
    <name type="scientific">Candidatus Amesbacteria bacterium GW2011_GWC2_45_19</name>
    <dbReference type="NCBI Taxonomy" id="1618366"/>
    <lineage>
        <taxon>Bacteria</taxon>
        <taxon>Candidatus Amesiibacteriota</taxon>
    </lineage>
</organism>
<evidence type="ECO:0000313" key="16">
    <source>
        <dbReference type="Proteomes" id="UP000034264"/>
    </source>
</evidence>
<evidence type="ECO:0000256" key="9">
    <source>
        <dbReference type="ARBA" id="ARBA00022759"/>
    </source>
</evidence>
<feature type="binding site" evidence="12">
    <location>
        <position position="97"/>
    </location>
    <ligand>
        <name>a divalent metal cation</name>
        <dbReference type="ChEBI" id="CHEBI:60240"/>
    </ligand>
</feature>
<dbReference type="EMBL" id="LCKS01000011">
    <property type="protein sequence ID" value="KKU02573.1"/>
    <property type="molecule type" value="Genomic_DNA"/>
</dbReference>
<dbReference type="PANTHER" id="PTHR10954">
    <property type="entry name" value="RIBONUCLEASE H2 SUBUNIT A"/>
    <property type="match status" value="1"/>
</dbReference>
<proteinExistence type="inferred from homology"/>
<evidence type="ECO:0000259" key="14">
    <source>
        <dbReference type="PROSITE" id="PS51975"/>
    </source>
</evidence>
<evidence type="ECO:0000256" key="12">
    <source>
        <dbReference type="PROSITE-ProRule" id="PRU01319"/>
    </source>
</evidence>
<evidence type="ECO:0000313" key="15">
    <source>
        <dbReference type="EMBL" id="KKU02573.1"/>
    </source>
</evidence>
<feature type="binding site" evidence="12">
    <location>
        <position position="8"/>
    </location>
    <ligand>
        <name>a divalent metal cation</name>
        <dbReference type="ChEBI" id="CHEBI:60240"/>
    </ligand>
</feature>
<dbReference type="Gene3D" id="3.30.420.10">
    <property type="entry name" value="Ribonuclease H-like superfamily/Ribonuclease H"/>
    <property type="match status" value="1"/>
</dbReference>
<keyword evidence="6" id="KW-0963">Cytoplasm</keyword>
<evidence type="ECO:0000256" key="13">
    <source>
        <dbReference type="RuleBase" id="RU003515"/>
    </source>
</evidence>
<evidence type="ECO:0000256" key="6">
    <source>
        <dbReference type="ARBA" id="ARBA00022490"/>
    </source>
</evidence>
<keyword evidence="8 12" id="KW-0479">Metal-binding</keyword>